<dbReference type="GO" id="GO:0045830">
    <property type="term" value="P:positive regulation of isotype switching"/>
    <property type="evidence" value="ECO:0007669"/>
    <property type="project" value="TreeGrafter"/>
</dbReference>
<dbReference type="Proteomes" id="UP001181693">
    <property type="component" value="Unassembled WGS sequence"/>
</dbReference>
<dbReference type="InterPro" id="IPR039996">
    <property type="entry name" value="Shieldin_RINN1"/>
</dbReference>
<protein>
    <recommendedName>
        <fullName evidence="3">Shieldin complex subunit 3</fullName>
    </recommendedName>
</protein>
<dbReference type="AlphaFoldDB" id="A0AAV3A9N2"/>
<sequence length="249" mass="28745">MEVILHYRPSENTPGNAHKLCVGSLEEFPARRLPKFAPWFPHCIRSFTLKPQRCPPPVPSDFSSKADHSPFDPLHVETFLYFDSTPSLLEFNTNVYAEHNKETESYKDKDIHCPATVNENISDISAQFRTWSICTHKAKKKDTDLSPSEELKAVLEKRNLNIYYRGRWIVVPSVCGTRTLEDVWRKLSRLLRDKVLPSCNATIQRDINEIWIFCDLRYCEHIGALVKSELQLSGKMDLCVHKHGTIFSL</sequence>
<evidence type="ECO:0008006" key="3">
    <source>
        <dbReference type="Google" id="ProtNLM"/>
    </source>
</evidence>
<keyword evidence="2" id="KW-1185">Reference proteome</keyword>
<evidence type="ECO:0000313" key="1">
    <source>
        <dbReference type="EMBL" id="DBA23533.1"/>
    </source>
</evidence>
<dbReference type="PANTHER" id="PTHR41404:SF1">
    <property type="entry name" value="SHIELDIN COMPLEX SUBUNIT 3"/>
    <property type="match status" value="1"/>
</dbReference>
<accession>A0AAV3A9N2</accession>
<reference evidence="1" key="1">
    <citation type="thesis" date="2020" institute="ProQuest LLC" country="789 East Eisenhower Parkway, Ann Arbor, MI, USA">
        <title>Comparative Genomics and Chromosome Evolution.</title>
        <authorList>
            <person name="Mudd A.B."/>
        </authorList>
    </citation>
    <scope>NUCLEOTIDE SEQUENCE</scope>
    <source>
        <strain evidence="1">1538</strain>
        <tissue evidence="1">Blood</tissue>
    </source>
</reference>
<evidence type="ECO:0000313" key="2">
    <source>
        <dbReference type="Proteomes" id="UP001181693"/>
    </source>
</evidence>
<comment type="caution">
    <text evidence="1">The sequence shown here is derived from an EMBL/GenBank/DDBJ whole genome shotgun (WGS) entry which is preliminary data.</text>
</comment>
<gene>
    <name evidence="1" type="ORF">GDO54_014441</name>
</gene>
<dbReference type="PANTHER" id="PTHR41404">
    <property type="entry name" value="SHIELDIN COMPLEX SUBUNIT 3"/>
    <property type="match status" value="1"/>
</dbReference>
<dbReference type="GO" id="GO:2001034">
    <property type="term" value="P:positive regulation of double-strand break repair via nonhomologous end joining"/>
    <property type="evidence" value="ECO:0007669"/>
    <property type="project" value="TreeGrafter"/>
</dbReference>
<dbReference type="EMBL" id="DYDO01000006">
    <property type="protein sequence ID" value="DBA23533.1"/>
    <property type="molecule type" value="Genomic_DNA"/>
</dbReference>
<proteinExistence type="predicted"/>
<name>A0AAV3A9N2_PYXAD</name>
<organism evidence="1 2">
    <name type="scientific">Pyxicephalus adspersus</name>
    <name type="common">African bullfrog</name>
    <dbReference type="NCBI Taxonomy" id="30357"/>
    <lineage>
        <taxon>Eukaryota</taxon>
        <taxon>Metazoa</taxon>
        <taxon>Chordata</taxon>
        <taxon>Craniata</taxon>
        <taxon>Vertebrata</taxon>
        <taxon>Euteleostomi</taxon>
        <taxon>Amphibia</taxon>
        <taxon>Batrachia</taxon>
        <taxon>Anura</taxon>
        <taxon>Neobatrachia</taxon>
        <taxon>Ranoidea</taxon>
        <taxon>Pyxicephalidae</taxon>
        <taxon>Pyxicephalinae</taxon>
        <taxon>Pyxicephalus</taxon>
    </lineage>
</organism>
<dbReference type="GO" id="GO:2000042">
    <property type="term" value="P:negative regulation of double-strand break repair via homologous recombination"/>
    <property type="evidence" value="ECO:0007669"/>
    <property type="project" value="TreeGrafter"/>
</dbReference>